<feature type="region of interest" description="Disordered" evidence="1">
    <location>
        <begin position="201"/>
        <end position="243"/>
    </location>
</feature>
<feature type="compositionally biased region" description="Basic and acidic residues" evidence="1">
    <location>
        <begin position="220"/>
        <end position="229"/>
    </location>
</feature>
<dbReference type="EMBL" id="JAFJYH010000013">
    <property type="protein sequence ID" value="KAG4425156.1"/>
    <property type="molecule type" value="Genomic_DNA"/>
</dbReference>
<feature type="compositionally biased region" description="Basic and acidic residues" evidence="1">
    <location>
        <begin position="86"/>
        <end position="97"/>
    </location>
</feature>
<feature type="compositionally biased region" description="Basic and acidic residues" evidence="1">
    <location>
        <begin position="167"/>
        <end position="176"/>
    </location>
</feature>
<feature type="compositionally biased region" description="Basic and acidic residues" evidence="1">
    <location>
        <begin position="127"/>
        <end position="154"/>
    </location>
</feature>
<dbReference type="Proteomes" id="UP000664132">
    <property type="component" value="Unassembled WGS sequence"/>
</dbReference>
<dbReference type="OrthoDB" id="3599736at2759"/>
<reference evidence="2" key="1">
    <citation type="submission" date="2021-02" db="EMBL/GenBank/DDBJ databases">
        <title>Genome sequence Cadophora malorum strain M34.</title>
        <authorList>
            <person name="Stefanovic E."/>
            <person name="Vu D."/>
            <person name="Scully C."/>
            <person name="Dijksterhuis J."/>
            <person name="Roader J."/>
            <person name="Houbraken J."/>
        </authorList>
    </citation>
    <scope>NUCLEOTIDE SEQUENCE</scope>
    <source>
        <strain evidence="2">M34</strain>
    </source>
</reference>
<comment type="caution">
    <text evidence="2">The sequence shown here is derived from an EMBL/GenBank/DDBJ whole genome shotgun (WGS) entry which is preliminary data.</text>
</comment>
<gene>
    <name evidence="2" type="ORF">IFR04_001723</name>
</gene>
<organism evidence="2 3">
    <name type="scientific">Cadophora malorum</name>
    <dbReference type="NCBI Taxonomy" id="108018"/>
    <lineage>
        <taxon>Eukaryota</taxon>
        <taxon>Fungi</taxon>
        <taxon>Dikarya</taxon>
        <taxon>Ascomycota</taxon>
        <taxon>Pezizomycotina</taxon>
        <taxon>Leotiomycetes</taxon>
        <taxon>Helotiales</taxon>
        <taxon>Ploettnerulaceae</taxon>
        <taxon>Cadophora</taxon>
    </lineage>
</organism>
<protein>
    <submittedName>
        <fullName evidence="2">Uncharacterized protein</fullName>
    </submittedName>
</protein>
<sequence length="243" mass="27536">MCMAKTFVYDCGHKHLIRLHCKRNNPLLCHDLTNRAERRYYDCCCCIEYQLGLAEQERVQREVKALRILRGGKDWKIWGGGRGGRGGRDGKGRKGGEEENEEREYDGVREWLDGLEGGDGDLEMGEGYDRGKVERKREGEGGSETSGEHDRDLKTNYPYRNATSKGTAERDKHGEGDVQGAAPVQESYALDADGDVDMLSGETLEVQQPVYWPGDEDTERPEKKERKEREEEEVLEGMADGPF</sequence>
<dbReference type="AlphaFoldDB" id="A0A8H7WHR8"/>
<proteinExistence type="predicted"/>
<keyword evidence="3" id="KW-1185">Reference proteome</keyword>
<evidence type="ECO:0000256" key="1">
    <source>
        <dbReference type="SAM" id="MobiDB-lite"/>
    </source>
</evidence>
<evidence type="ECO:0000313" key="3">
    <source>
        <dbReference type="Proteomes" id="UP000664132"/>
    </source>
</evidence>
<name>A0A8H7WHR8_9HELO</name>
<accession>A0A8H7WHR8</accession>
<feature type="compositionally biased region" description="Acidic residues" evidence="1">
    <location>
        <begin position="116"/>
        <end position="126"/>
    </location>
</feature>
<evidence type="ECO:0000313" key="2">
    <source>
        <dbReference type="EMBL" id="KAG4425156.1"/>
    </source>
</evidence>
<feature type="region of interest" description="Disordered" evidence="1">
    <location>
        <begin position="80"/>
        <end position="187"/>
    </location>
</feature>